<feature type="region of interest" description="Disordered" evidence="1">
    <location>
        <begin position="254"/>
        <end position="275"/>
    </location>
</feature>
<dbReference type="EMBL" id="JBHSJF010000005">
    <property type="protein sequence ID" value="MFC5067451.1"/>
    <property type="molecule type" value="Genomic_DNA"/>
</dbReference>
<evidence type="ECO:0000256" key="2">
    <source>
        <dbReference type="SAM" id="SignalP"/>
    </source>
</evidence>
<evidence type="ECO:0000256" key="1">
    <source>
        <dbReference type="SAM" id="MobiDB-lite"/>
    </source>
</evidence>
<accession>A0ABV9Z3N0</accession>
<name>A0ABV9Z3N0_9HYPH</name>
<feature type="region of interest" description="Disordered" evidence="1">
    <location>
        <begin position="208"/>
        <end position="239"/>
    </location>
</feature>
<evidence type="ECO:0000313" key="5">
    <source>
        <dbReference type="Proteomes" id="UP001595796"/>
    </source>
</evidence>
<dbReference type="Pfam" id="PF04773">
    <property type="entry name" value="FecR"/>
    <property type="match status" value="1"/>
</dbReference>
<proteinExistence type="predicted"/>
<comment type="caution">
    <text evidence="4">The sequence shown here is derived from an EMBL/GenBank/DDBJ whole genome shotgun (WGS) entry which is preliminary data.</text>
</comment>
<dbReference type="Proteomes" id="UP001595796">
    <property type="component" value="Unassembled WGS sequence"/>
</dbReference>
<evidence type="ECO:0000313" key="4">
    <source>
        <dbReference type="EMBL" id="MFC5067451.1"/>
    </source>
</evidence>
<feature type="signal peptide" evidence="2">
    <location>
        <begin position="1"/>
        <end position="28"/>
    </location>
</feature>
<evidence type="ECO:0000259" key="3">
    <source>
        <dbReference type="Pfam" id="PF04773"/>
    </source>
</evidence>
<feature type="chain" id="PRO_5046280892" evidence="2">
    <location>
        <begin position="29"/>
        <end position="275"/>
    </location>
</feature>
<gene>
    <name evidence="4" type="ORF">ACFPFW_05410</name>
</gene>
<organism evidence="4 5">
    <name type="scientific">Flaviflagellibacter deserti</name>
    <dbReference type="NCBI Taxonomy" id="2267266"/>
    <lineage>
        <taxon>Bacteria</taxon>
        <taxon>Pseudomonadati</taxon>
        <taxon>Pseudomonadota</taxon>
        <taxon>Alphaproteobacteria</taxon>
        <taxon>Hyphomicrobiales</taxon>
        <taxon>Flaviflagellibacter</taxon>
    </lineage>
</organism>
<feature type="domain" description="FecR protein" evidence="3">
    <location>
        <begin position="64"/>
        <end position="152"/>
    </location>
</feature>
<keyword evidence="5" id="KW-1185">Reference proteome</keyword>
<keyword evidence="2" id="KW-0732">Signal</keyword>
<dbReference type="InterPro" id="IPR006860">
    <property type="entry name" value="FecR"/>
</dbReference>
<dbReference type="RefSeq" id="WP_114956947.1">
    <property type="nucleotide sequence ID" value="NZ_JBHSJF010000005.1"/>
</dbReference>
<protein>
    <submittedName>
        <fullName evidence="4">FecR domain-containing protein</fullName>
    </submittedName>
</protein>
<sequence length="275" mass="28391">MPIFNSRTAARISALLAGTALFTLNVQAQSVGTAAAVNPTTEGVRPGQAIRVLRLGSDIISNERINTSPQGSTQILFVDKTTLNIGPGSSVVIDQYVFNPKTDTGQAAITLGKGIMRFVGGEISHSGGATLKTPVATVGIRGGMGTIEHTADGTIYLHHYGSATISNSCGSVTINRPGFSTSVGGPNQCPTDPEKSTKPAIDRALALLTSGPGQSGGGTFTGQGPQTIDTPTVDLPPDLQKDLDDLVREAQQDVVTGDQHYDDPPPSCTFSCTGN</sequence>
<reference evidence="5" key="1">
    <citation type="journal article" date="2019" name="Int. J. Syst. Evol. Microbiol.">
        <title>The Global Catalogue of Microorganisms (GCM) 10K type strain sequencing project: providing services to taxonomists for standard genome sequencing and annotation.</title>
        <authorList>
            <consortium name="The Broad Institute Genomics Platform"/>
            <consortium name="The Broad Institute Genome Sequencing Center for Infectious Disease"/>
            <person name="Wu L."/>
            <person name="Ma J."/>
        </authorList>
    </citation>
    <scope>NUCLEOTIDE SEQUENCE [LARGE SCALE GENOMIC DNA]</scope>
    <source>
        <strain evidence="5">CGMCC 1.16444</strain>
    </source>
</reference>